<feature type="domain" description="Aldehyde dehydrogenase" evidence="2">
    <location>
        <begin position="7"/>
        <end position="407"/>
    </location>
</feature>
<dbReference type="KEGG" id="sbae:DSM104329_05668"/>
<dbReference type="InterPro" id="IPR016162">
    <property type="entry name" value="Ald_DH_N"/>
</dbReference>
<name>A0A9E6Y4M8_9ACTN</name>
<accession>A0A9E6Y4M8</accession>
<dbReference type="PANTHER" id="PTHR11699">
    <property type="entry name" value="ALDEHYDE DEHYDROGENASE-RELATED"/>
    <property type="match status" value="1"/>
</dbReference>
<dbReference type="Gene3D" id="3.40.605.10">
    <property type="entry name" value="Aldehyde Dehydrogenase, Chain A, domain 1"/>
    <property type="match status" value="1"/>
</dbReference>
<organism evidence="3 4">
    <name type="scientific">Capillimicrobium parvum</name>
    <dbReference type="NCBI Taxonomy" id="2884022"/>
    <lineage>
        <taxon>Bacteria</taxon>
        <taxon>Bacillati</taxon>
        <taxon>Actinomycetota</taxon>
        <taxon>Thermoleophilia</taxon>
        <taxon>Solirubrobacterales</taxon>
        <taxon>Capillimicrobiaceae</taxon>
        <taxon>Capillimicrobium</taxon>
    </lineage>
</organism>
<dbReference type="Pfam" id="PF00171">
    <property type="entry name" value="Aldedh"/>
    <property type="match status" value="1"/>
</dbReference>
<dbReference type="RefSeq" id="WP_259313240.1">
    <property type="nucleotide sequence ID" value="NZ_CP087164.1"/>
</dbReference>
<keyword evidence="1 3" id="KW-0560">Oxidoreductase</keyword>
<dbReference type="InterPro" id="IPR015590">
    <property type="entry name" value="Aldehyde_DH_dom"/>
</dbReference>
<dbReference type="SUPFAM" id="SSF53720">
    <property type="entry name" value="ALDH-like"/>
    <property type="match status" value="1"/>
</dbReference>
<dbReference type="GO" id="GO:0008802">
    <property type="term" value="F:betaine-aldehyde dehydrogenase (NAD+) activity"/>
    <property type="evidence" value="ECO:0007669"/>
    <property type="project" value="UniProtKB-EC"/>
</dbReference>
<gene>
    <name evidence="3" type="primary">betB_4</name>
    <name evidence="3" type="ORF">DSM104329_05668</name>
</gene>
<evidence type="ECO:0000313" key="3">
    <source>
        <dbReference type="EMBL" id="UGS39235.1"/>
    </source>
</evidence>
<sequence>MAPAPGVAALVASSAQVQPLWAALRLPDRARYLRRAAQAVIDELDELAGVLGAEGGRERAEVIALELLPSIDALRWLAEGGVRALRERRLAVPRATSPVTRARRTYEPLGVVAIVGAGDAPFAQPLWQIGAALLAGNGVVLKPSPRARVAGARIARLFARAGLPEGLLALAPGGDEVGRGLVATPGIAKVAFTGTRSAGQEVALGAARAGVAVALETAGVGAALVLADAGIPRAARGVVNAAFAAAGRTRGALRRAFVADAVHDAWLEAVGEAARALPPVADPGSVPRLVDEALAAGARLVAGGPEPGAGGDGAPAAWRPAVLAGVTGDMRVARDPSDGPLLAVTRVASTDEAIAAVQELPAGPGTSVWTADRYEGERIARALHTGATWLNDHRVVPALPAAPWGGAGGEDALRAFADPRVMTWEPPAGSALWWGPYDATLERAGRAVAELRSVRDRDRERALRHGPLPLAKVVARALRR</sequence>
<dbReference type="InterPro" id="IPR016161">
    <property type="entry name" value="Ald_DH/histidinol_DH"/>
</dbReference>
<evidence type="ECO:0000256" key="1">
    <source>
        <dbReference type="ARBA" id="ARBA00023002"/>
    </source>
</evidence>
<dbReference type="InterPro" id="IPR016163">
    <property type="entry name" value="Ald_DH_C"/>
</dbReference>
<protein>
    <submittedName>
        <fullName evidence="3">NAD/NADP-dependent betaine aldehyde dehydrogenase</fullName>
        <ecNumber evidence="3">1.2.1.8</ecNumber>
    </submittedName>
</protein>
<dbReference type="EC" id="1.2.1.8" evidence="3"/>
<evidence type="ECO:0000313" key="4">
    <source>
        <dbReference type="Proteomes" id="UP001162834"/>
    </source>
</evidence>
<keyword evidence="4" id="KW-1185">Reference proteome</keyword>
<dbReference type="Proteomes" id="UP001162834">
    <property type="component" value="Chromosome"/>
</dbReference>
<dbReference type="EMBL" id="CP087164">
    <property type="protein sequence ID" value="UGS39235.1"/>
    <property type="molecule type" value="Genomic_DNA"/>
</dbReference>
<dbReference type="AlphaFoldDB" id="A0A9E6Y4M8"/>
<evidence type="ECO:0000259" key="2">
    <source>
        <dbReference type="Pfam" id="PF00171"/>
    </source>
</evidence>
<reference evidence="3" key="1">
    <citation type="journal article" date="2022" name="Int. J. Syst. Evol. Microbiol.">
        <title>Pseudomonas aegrilactucae sp. nov. and Pseudomonas morbosilactucae sp. nov., pathogens causing bacterial rot of lettuce in Japan.</title>
        <authorList>
            <person name="Sawada H."/>
            <person name="Fujikawa T."/>
            <person name="Satou M."/>
        </authorList>
    </citation>
    <scope>NUCLEOTIDE SEQUENCE</scope>
    <source>
        <strain evidence="3">0166_1</strain>
    </source>
</reference>
<dbReference type="Gene3D" id="3.40.309.10">
    <property type="entry name" value="Aldehyde Dehydrogenase, Chain A, domain 2"/>
    <property type="match status" value="1"/>
</dbReference>
<proteinExistence type="predicted"/>